<dbReference type="OrthoDB" id="8421746at2"/>
<reference evidence="1 2" key="1">
    <citation type="submission" date="2019-03" db="EMBL/GenBank/DDBJ databases">
        <title>Rhizobium sp. nov., an bacterium isolated from biocrust in Mu Us Desert.</title>
        <authorList>
            <person name="Lixiong L."/>
        </authorList>
    </citation>
    <scope>NUCLEOTIDE SEQUENCE [LARGE SCALE GENOMIC DNA]</scope>
    <source>
        <strain evidence="1 2">SPY-1</strain>
    </source>
</reference>
<dbReference type="RefSeq" id="WP_133315002.1">
    <property type="nucleotide sequence ID" value="NZ_SMTL01000001.1"/>
</dbReference>
<dbReference type="EMBL" id="SMTL01000001">
    <property type="protein sequence ID" value="TDK39557.1"/>
    <property type="molecule type" value="Genomic_DNA"/>
</dbReference>
<proteinExistence type="predicted"/>
<gene>
    <name evidence="1" type="ORF">E2F50_05450</name>
</gene>
<accession>A0A4R5UNP0</accession>
<protein>
    <submittedName>
        <fullName evidence="1">Uncharacterized protein</fullName>
    </submittedName>
</protein>
<dbReference type="AlphaFoldDB" id="A0A4R5UNP0"/>
<organism evidence="1 2">
    <name type="scientific">Rhizobium deserti</name>
    <dbReference type="NCBI Taxonomy" id="2547961"/>
    <lineage>
        <taxon>Bacteria</taxon>
        <taxon>Pseudomonadati</taxon>
        <taxon>Pseudomonadota</taxon>
        <taxon>Alphaproteobacteria</taxon>
        <taxon>Hyphomicrobiales</taxon>
        <taxon>Rhizobiaceae</taxon>
        <taxon>Rhizobium/Agrobacterium group</taxon>
        <taxon>Rhizobium</taxon>
    </lineage>
</organism>
<comment type="caution">
    <text evidence="1">The sequence shown here is derived from an EMBL/GenBank/DDBJ whole genome shotgun (WGS) entry which is preliminary data.</text>
</comment>
<sequence length="265" mass="29057">MLMSFVHPTTRLAYGGLITAAITLFGPSELAAASDLTVEIAGELLERGGAVTIYHIPVDADKLQMGESGVVASMIRIDQRYTEIQLRYPKDGSFAYRFRPGTGSPNAAQHWTQVLSIIGTTMEGQGPLMEHGFVGSSSSGGRIIRIPSMSEIAGPSEATRTAARWGETEGLGAHPPGDERSVRALVGLLDGARLQCNGGEQVQVCAPDQAQWPEIEAKWWRSIAEARLDRLREHALRRCYDSKWFENVKCDADPESDEPKYKARW</sequence>
<keyword evidence="2" id="KW-1185">Reference proteome</keyword>
<dbReference type="Proteomes" id="UP000295238">
    <property type="component" value="Unassembled WGS sequence"/>
</dbReference>
<name>A0A4R5UNP0_9HYPH</name>
<evidence type="ECO:0000313" key="1">
    <source>
        <dbReference type="EMBL" id="TDK39557.1"/>
    </source>
</evidence>
<evidence type="ECO:0000313" key="2">
    <source>
        <dbReference type="Proteomes" id="UP000295238"/>
    </source>
</evidence>